<dbReference type="STRING" id="118126.L21_2134"/>
<dbReference type="AlphaFoldDB" id="A0A1M4MMZ7"/>
<reference evidence="2 3" key="1">
    <citation type="submission" date="2016-08" db="EMBL/GenBank/DDBJ databases">
        <authorList>
            <person name="Seilhamer J.J."/>
        </authorList>
    </citation>
    <scope>NUCLEOTIDE SEQUENCE [LARGE SCALE GENOMIC DNA]</scope>
    <source>
        <strain evidence="2">L21-II-0</strain>
    </source>
</reference>
<dbReference type="Gene3D" id="3.40.630.30">
    <property type="match status" value="1"/>
</dbReference>
<dbReference type="PANTHER" id="PTHR36174">
    <property type="entry name" value="LIPID II:GLYCINE GLYCYLTRANSFERASE"/>
    <property type="match status" value="1"/>
</dbReference>
<evidence type="ECO:0000313" key="2">
    <source>
        <dbReference type="EMBL" id="SCL76212.1"/>
    </source>
</evidence>
<dbReference type="SUPFAM" id="SSF55729">
    <property type="entry name" value="Acyl-CoA N-acyltransferases (Nat)"/>
    <property type="match status" value="1"/>
</dbReference>
<dbReference type="InterPro" id="IPR016181">
    <property type="entry name" value="Acyl_CoA_acyltransferase"/>
</dbReference>
<dbReference type="RefSeq" id="WP_074370437.1">
    <property type="nucleotide sequence ID" value="NZ_FMID01000049.1"/>
</dbReference>
<dbReference type="Pfam" id="PF13480">
    <property type="entry name" value="Acetyltransf_6"/>
    <property type="match status" value="1"/>
</dbReference>
<sequence>MGYSIQELSEENAEAWDEFNNRCPEGTFYHTTKWKSTLENALKIDLKYWILWKEQKIVGIFPLRHRTIVFLNGLDPIPYSGFNSILLDHDFNPRDLNEILALFASKYAFCLLNMNNKTLLDHIGYNHHPTDNTGNMVLDLQQKSPDSVWENFPARKGQRKFIRRFDEKGFEIRELRRQEDVKTFYRYYAENLIRINADILPFTFFQKLLETYSQDEMRVTLLSKGDMYAGGLLTFVHPASKTAYFQYLSLNRSLPNTYHPTYALFWEGLNWAWDNGYQKVSFGRQNMDPNNARFRIKTDFGAEYLPIYSRAVLFSKTTSLLYQLKEIYRGSQREQNQ</sequence>
<dbReference type="EMBL" id="FMID01000049">
    <property type="protein sequence ID" value="SCL76212.1"/>
    <property type="molecule type" value="Genomic_DNA"/>
</dbReference>
<organism evidence="2 3">
    <name type="scientific">Methanoculleus chikugoensis</name>
    <dbReference type="NCBI Taxonomy" id="118126"/>
    <lineage>
        <taxon>Archaea</taxon>
        <taxon>Methanobacteriati</taxon>
        <taxon>Methanobacteriota</taxon>
        <taxon>Stenosarchaea group</taxon>
        <taxon>Methanomicrobia</taxon>
        <taxon>Methanomicrobiales</taxon>
        <taxon>Methanomicrobiaceae</taxon>
        <taxon>Methanoculleus</taxon>
    </lineage>
</organism>
<proteinExistence type="predicted"/>
<feature type="domain" description="BioF2-like acetyltransferase" evidence="1">
    <location>
        <begin position="155"/>
        <end position="287"/>
    </location>
</feature>
<evidence type="ECO:0000313" key="3">
    <source>
        <dbReference type="Proteomes" id="UP000184671"/>
    </source>
</evidence>
<dbReference type="InterPro" id="IPR050644">
    <property type="entry name" value="PG_Glycine_Bridge_Synth"/>
</dbReference>
<dbReference type="Proteomes" id="UP000184671">
    <property type="component" value="Unassembled WGS sequence"/>
</dbReference>
<accession>A0A1M4MMZ7</accession>
<dbReference type="PANTHER" id="PTHR36174:SF1">
    <property type="entry name" value="LIPID II:GLYCINE GLYCYLTRANSFERASE"/>
    <property type="match status" value="1"/>
</dbReference>
<dbReference type="OrthoDB" id="135106at2157"/>
<name>A0A1M4MMZ7_9EURY</name>
<evidence type="ECO:0000259" key="1">
    <source>
        <dbReference type="Pfam" id="PF13480"/>
    </source>
</evidence>
<gene>
    <name evidence="2" type="ORF">L21_2134</name>
</gene>
<protein>
    <submittedName>
        <fullName evidence="2">FemAB-related protein, PEP-CTERM system-associated</fullName>
    </submittedName>
</protein>
<dbReference type="InterPro" id="IPR038740">
    <property type="entry name" value="BioF2-like_GNAT_dom"/>
</dbReference>